<dbReference type="Pfam" id="PF00664">
    <property type="entry name" value="ABC_membrane"/>
    <property type="match status" value="1"/>
</dbReference>
<protein>
    <submittedName>
        <fullName evidence="12">ATPase</fullName>
    </submittedName>
</protein>
<evidence type="ECO:0000256" key="7">
    <source>
        <dbReference type="ARBA" id="ARBA00022989"/>
    </source>
</evidence>
<dbReference type="InterPro" id="IPR003439">
    <property type="entry name" value="ABC_transporter-like_ATP-bd"/>
</dbReference>
<dbReference type="InterPro" id="IPR003593">
    <property type="entry name" value="AAA+_ATPase"/>
</dbReference>
<dbReference type="Pfam" id="PF00005">
    <property type="entry name" value="ABC_tran"/>
    <property type="match status" value="1"/>
</dbReference>
<evidence type="ECO:0000313" key="12">
    <source>
        <dbReference type="EMBL" id="PIW19466.1"/>
    </source>
</evidence>
<keyword evidence="7 9" id="KW-1133">Transmembrane helix</keyword>
<accession>A0A2M7GBA7</accession>
<dbReference type="GO" id="GO:0015421">
    <property type="term" value="F:ABC-type oligopeptide transporter activity"/>
    <property type="evidence" value="ECO:0007669"/>
    <property type="project" value="TreeGrafter"/>
</dbReference>
<keyword evidence="4 9" id="KW-0812">Transmembrane</keyword>
<dbReference type="InterPro" id="IPR011527">
    <property type="entry name" value="ABC1_TM_dom"/>
</dbReference>
<dbReference type="InterPro" id="IPR027417">
    <property type="entry name" value="P-loop_NTPase"/>
</dbReference>
<evidence type="ECO:0000259" key="11">
    <source>
        <dbReference type="PROSITE" id="PS50929"/>
    </source>
</evidence>
<keyword evidence="3" id="KW-1003">Cell membrane</keyword>
<comment type="subcellular location">
    <subcellularLocation>
        <location evidence="1">Cell membrane</location>
        <topology evidence="1">Multi-pass membrane protein</topology>
    </subcellularLocation>
</comment>
<keyword evidence="2" id="KW-0813">Transport</keyword>
<dbReference type="Proteomes" id="UP000231019">
    <property type="component" value="Unassembled WGS sequence"/>
</dbReference>
<name>A0A2M7GBA7_9BACT</name>
<dbReference type="SUPFAM" id="SSF90123">
    <property type="entry name" value="ABC transporter transmembrane region"/>
    <property type="match status" value="1"/>
</dbReference>
<feature type="transmembrane region" description="Helical" evidence="9">
    <location>
        <begin position="67"/>
        <end position="88"/>
    </location>
</feature>
<dbReference type="InterPro" id="IPR017871">
    <property type="entry name" value="ABC_transporter-like_CS"/>
</dbReference>
<keyword evidence="6" id="KW-0067">ATP-binding</keyword>
<evidence type="ECO:0000313" key="13">
    <source>
        <dbReference type="Proteomes" id="UP000231019"/>
    </source>
</evidence>
<feature type="transmembrane region" description="Helical" evidence="9">
    <location>
        <begin position="176"/>
        <end position="192"/>
    </location>
</feature>
<dbReference type="AlphaFoldDB" id="A0A2M7GBA7"/>
<evidence type="ECO:0000256" key="1">
    <source>
        <dbReference type="ARBA" id="ARBA00004651"/>
    </source>
</evidence>
<feature type="domain" description="ABC transmembrane type-1" evidence="11">
    <location>
        <begin position="24"/>
        <end position="319"/>
    </location>
</feature>
<dbReference type="SMART" id="SM00382">
    <property type="entry name" value="AAA"/>
    <property type="match status" value="1"/>
</dbReference>
<evidence type="ECO:0000256" key="8">
    <source>
        <dbReference type="ARBA" id="ARBA00023136"/>
    </source>
</evidence>
<dbReference type="GO" id="GO:0016887">
    <property type="term" value="F:ATP hydrolysis activity"/>
    <property type="evidence" value="ECO:0007669"/>
    <property type="project" value="InterPro"/>
</dbReference>
<feature type="transmembrane region" description="Helical" evidence="9">
    <location>
        <begin position="153"/>
        <end position="170"/>
    </location>
</feature>
<evidence type="ECO:0000256" key="5">
    <source>
        <dbReference type="ARBA" id="ARBA00022741"/>
    </source>
</evidence>
<evidence type="ECO:0000256" key="4">
    <source>
        <dbReference type="ARBA" id="ARBA00022692"/>
    </source>
</evidence>
<dbReference type="InterPro" id="IPR039421">
    <property type="entry name" value="Type_1_exporter"/>
</dbReference>
<feature type="domain" description="ABC transporter" evidence="10">
    <location>
        <begin position="353"/>
        <end position="587"/>
    </location>
</feature>
<gene>
    <name evidence="12" type="ORF">COW36_01105</name>
</gene>
<dbReference type="PROSITE" id="PS50929">
    <property type="entry name" value="ABC_TM1F"/>
    <property type="match status" value="1"/>
</dbReference>
<proteinExistence type="predicted"/>
<keyword evidence="8 9" id="KW-0472">Membrane</keyword>
<organism evidence="12 13">
    <name type="scientific">bacterium (Candidatus Blackallbacteria) CG17_big_fil_post_rev_8_21_14_2_50_48_46</name>
    <dbReference type="NCBI Taxonomy" id="2014261"/>
    <lineage>
        <taxon>Bacteria</taxon>
        <taxon>Candidatus Blackallbacteria</taxon>
    </lineage>
</organism>
<dbReference type="PROSITE" id="PS50893">
    <property type="entry name" value="ABC_TRANSPORTER_2"/>
    <property type="match status" value="1"/>
</dbReference>
<feature type="transmembrane region" description="Helical" evidence="9">
    <location>
        <begin position="261"/>
        <end position="282"/>
    </location>
</feature>
<dbReference type="Gene3D" id="1.20.1560.10">
    <property type="entry name" value="ABC transporter type 1, transmembrane domain"/>
    <property type="match status" value="1"/>
</dbReference>
<dbReference type="SUPFAM" id="SSF52540">
    <property type="entry name" value="P-loop containing nucleoside triphosphate hydrolases"/>
    <property type="match status" value="1"/>
</dbReference>
<dbReference type="EMBL" id="PFFQ01000004">
    <property type="protein sequence ID" value="PIW19466.1"/>
    <property type="molecule type" value="Genomic_DNA"/>
</dbReference>
<dbReference type="GO" id="GO:0005886">
    <property type="term" value="C:plasma membrane"/>
    <property type="evidence" value="ECO:0007669"/>
    <property type="project" value="UniProtKB-SubCell"/>
</dbReference>
<keyword evidence="5" id="KW-0547">Nucleotide-binding</keyword>
<evidence type="ECO:0000256" key="2">
    <source>
        <dbReference type="ARBA" id="ARBA00022448"/>
    </source>
</evidence>
<dbReference type="FunFam" id="3.40.50.300:FF:000221">
    <property type="entry name" value="Multidrug ABC transporter ATP-binding protein"/>
    <property type="match status" value="1"/>
</dbReference>
<dbReference type="GO" id="GO:0005524">
    <property type="term" value="F:ATP binding"/>
    <property type="evidence" value="ECO:0007669"/>
    <property type="project" value="UniProtKB-KW"/>
</dbReference>
<reference evidence="12 13" key="1">
    <citation type="submission" date="2017-09" db="EMBL/GenBank/DDBJ databases">
        <title>Depth-based differentiation of microbial function through sediment-hosted aquifers and enrichment of novel symbionts in the deep terrestrial subsurface.</title>
        <authorList>
            <person name="Probst A.J."/>
            <person name="Ladd B."/>
            <person name="Jarett J.K."/>
            <person name="Geller-Mcgrath D.E."/>
            <person name="Sieber C.M."/>
            <person name="Emerson J.B."/>
            <person name="Anantharaman K."/>
            <person name="Thomas B.C."/>
            <person name="Malmstrom R."/>
            <person name="Stieglmeier M."/>
            <person name="Klingl A."/>
            <person name="Woyke T."/>
            <person name="Ryan C.M."/>
            <person name="Banfield J.F."/>
        </authorList>
    </citation>
    <scope>NUCLEOTIDE SEQUENCE [LARGE SCALE GENOMIC DNA]</scope>
    <source>
        <strain evidence="12">CG17_big_fil_post_rev_8_21_14_2_50_48_46</strain>
    </source>
</reference>
<dbReference type="InterPro" id="IPR036640">
    <property type="entry name" value="ABC1_TM_sf"/>
</dbReference>
<dbReference type="Gene3D" id="3.40.50.300">
    <property type="entry name" value="P-loop containing nucleotide triphosphate hydrolases"/>
    <property type="match status" value="1"/>
</dbReference>
<evidence type="ECO:0000259" key="10">
    <source>
        <dbReference type="PROSITE" id="PS50893"/>
    </source>
</evidence>
<dbReference type="PROSITE" id="PS00211">
    <property type="entry name" value="ABC_TRANSPORTER_1"/>
    <property type="match status" value="1"/>
</dbReference>
<evidence type="ECO:0000256" key="3">
    <source>
        <dbReference type="ARBA" id="ARBA00022475"/>
    </source>
</evidence>
<evidence type="ECO:0000256" key="9">
    <source>
        <dbReference type="SAM" id="Phobius"/>
    </source>
</evidence>
<dbReference type="CDD" id="cd18565">
    <property type="entry name" value="ABC_6TM_exporter_like"/>
    <property type="match status" value="1"/>
</dbReference>
<dbReference type="PANTHER" id="PTHR43394:SF1">
    <property type="entry name" value="ATP-BINDING CASSETTE SUB-FAMILY B MEMBER 10, MITOCHONDRIAL"/>
    <property type="match status" value="1"/>
</dbReference>
<evidence type="ECO:0000256" key="6">
    <source>
        <dbReference type="ARBA" id="ARBA00022840"/>
    </source>
</evidence>
<feature type="transmembrane region" description="Helical" evidence="9">
    <location>
        <begin position="24"/>
        <end position="47"/>
    </location>
</feature>
<sequence>MSIIAPPIRQLFAYLRPDALRFRWASLCSILNKILDLMPPLLVGWITDSVSGKPPGWIQAVMGQASPWNMAVFLSILAVLIFAGESLFEWLFQREFMSLAQDVQHRLRVETYARIQSREIRFFENQRMGETLAILNDDVNQLERFLNTGFNEILQLIVLFVFSMVVMLTVSWELSLIGLIPIPLILLGSALYQKKIAPRYDQVRQAVGALASRLENNLGGILVIQSFTAEAFELERVQSSSEDYRKANLDAIRLSAAYIPIIRMAIALGFGGVLLIGAWWVLQGTGRVSVGELVLFSMLVQRLLWPITRLGQTFDLYERARASAKRIFELLNTPAEIQSPPQAKPLLRAEGSVHFEQVHFAYDPALPVLKGLEFEIPAGEMVGFAGTTGAGKSTLIKLLLRLYDPSQGAVKLDGIDLRDLDLRDLRRQIALVSQDVYLFHGSLRENIAYGLSEVSDAAIEEAARKAELHEFIVSLPQGYATLVGERGIKLSGGQRQRLSIARALLKNAPVLVLDEATSSVDTETERAIQRNLHTLVQGRTALVIAHRLSTIRHAHRILVLREGQIAEQGTHEALLEQAGIYADLWHLQLGDAYVS</sequence>
<comment type="caution">
    <text evidence="12">The sequence shown here is derived from an EMBL/GenBank/DDBJ whole genome shotgun (WGS) entry which is preliminary data.</text>
</comment>
<dbReference type="PANTHER" id="PTHR43394">
    <property type="entry name" value="ATP-DEPENDENT PERMEASE MDL1, MITOCHONDRIAL"/>
    <property type="match status" value="1"/>
</dbReference>